<keyword evidence="4" id="KW-0677">Repeat</keyword>
<evidence type="ECO:0000256" key="1">
    <source>
        <dbReference type="ARBA" id="ARBA00004606"/>
    </source>
</evidence>
<dbReference type="PANTHER" id="PTHR48071">
    <property type="entry name" value="SRCR DOMAIN-CONTAINING PROTEIN"/>
    <property type="match status" value="1"/>
</dbReference>
<dbReference type="CDD" id="cd00041">
    <property type="entry name" value="CUB"/>
    <property type="match status" value="1"/>
</dbReference>
<feature type="compositionally biased region" description="Basic and acidic residues" evidence="13">
    <location>
        <begin position="161"/>
        <end position="187"/>
    </location>
</feature>
<evidence type="ECO:0000256" key="5">
    <source>
        <dbReference type="ARBA" id="ARBA00022968"/>
    </source>
</evidence>
<dbReference type="PROSITE" id="PS50287">
    <property type="entry name" value="SRCR_2"/>
    <property type="match status" value="1"/>
</dbReference>
<keyword evidence="10" id="KW-0325">Glycoprotein</keyword>
<sequence>MSVQKQNLPSFSSFVSILCIVLCCAGFLRVELELGKYDSRIMTLETREESKQEGSDPGHILSPNYGHSIESQGYNNRKRRHIDAIENITETDKAFMKKAFQFCQSAICMPGPKGDPGPPGPGGQKGSRGRRGHIGKPGVMGPPGKSGKQGIVGQIGLKGEAGQKGKKGELGSKGLRGDVGSKGHKGELGSQGMRGPKGERGTSGPEGPKGESGTQGMQGPKGERGLKGERGTAGAKGPKGEMGTQGIQGLRGQDGPPGFQGIKGYRGTAGPKGAKGEMGTQGIQGPKGSQGITGQKGQKGVLGAKGSKGTKGERGLKGQRDTSRAHGLFVSATSSCSGLLITRSRSSGIIFSNRNGEYSNDMDCSWTLSANTNIRLVFFRFQTEGSLDKVRVYNGISSSSSLLGDFDGSSLPSAITSSNNALHIRFTTDGSVTNTGFAASYHVANSIRLVNSDSSNKLSGRVELYHLGSWGTICDDDWDTNDAQVVCRQLGFPPASRAIGSASFGEGSGYILLDDVDCDGGEAFIENCISRGFQQHNCGHSEDASVECSSTIP</sequence>
<keyword evidence="8 12" id="KW-1015">Disulfide bond</keyword>
<evidence type="ECO:0000313" key="18">
    <source>
        <dbReference type="Proteomes" id="UP001249851"/>
    </source>
</evidence>
<feature type="transmembrane region" description="Helical" evidence="14">
    <location>
        <begin position="12"/>
        <end position="32"/>
    </location>
</feature>
<dbReference type="EMBL" id="JARQWQ010000037">
    <property type="protein sequence ID" value="KAK2560264.1"/>
    <property type="molecule type" value="Genomic_DNA"/>
</dbReference>
<dbReference type="Gene3D" id="3.10.250.10">
    <property type="entry name" value="SRCR-like domain"/>
    <property type="match status" value="1"/>
</dbReference>
<dbReference type="InterPro" id="IPR035914">
    <property type="entry name" value="Sperma_CUB_dom_sf"/>
</dbReference>
<name>A0AAD9QFC3_ACRCE</name>
<keyword evidence="7 14" id="KW-0472">Membrane</keyword>
<evidence type="ECO:0000256" key="14">
    <source>
        <dbReference type="SAM" id="Phobius"/>
    </source>
</evidence>
<dbReference type="PANTHER" id="PTHR48071:SF18">
    <property type="entry name" value="DELETED IN MALIGNANT BRAIN TUMORS 1 PROTEIN-RELATED"/>
    <property type="match status" value="1"/>
</dbReference>
<dbReference type="GO" id="GO:0005581">
    <property type="term" value="C:collagen trimer"/>
    <property type="evidence" value="ECO:0007669"/>
    <property type="project" value="UniProtKB-KW"/>
</dbReference>
<evidence type="ECO:0000256" key="12">
    <source>
        <dbReference type="PROSITE-ProRule" id="PRU00196"/>
    </source>
</evidence>
<organism evidence="17 18">
    <name type="scientific">Acropora cervicornis</name>
    <name type="common">Staghorn coral</name>
    <dbReference type="NCBI Taxonomy" id="6130"/>
    <lineage>
        <taxon>Eukaryota</taxon>
        <taxon>Metazoa</taxon>
        <taxon>Cnidaria</taxon>
        <taxon>Anthozoa</taxon>
        <taxon>Hexacorallia</taxon>
        <taxon>Scleractinia</taxon>
        <taxon>Astrocoeniina</taxon>
        <taxon>Acroporidae</taxon>
        <taxon>Acropora</taxon>
    </lineage>
</organism>
<dbReference type="SMART" id="SM00042">
    <property type="entry name" value="CUB"/>
    <property type="match status" value="1"/>
</dbReference>
<evidence type="ECO:0000256" key="9">
    <source>
        <dbReference type="ARBA" id="ARBA00023170"/>
    </source>
</evidence>
<dbReference type="InterPro" id="IPR000859">
    <property type="entry name" value="CUB_dom"/>
</dbReference>
<dbReference type="AlphaFoldDB" id="A0AAD9QFC3"/>
<evidence type="ECO:0000256" key="11">
    <source>
        <dbReference type="PROSITE-ProRule" id="PRU00059"/>
    </source>
</evidence>
<evidence type="ECO:0000256" key="8">
    <source>
        <dbReference type="ARBA" id="ARBA00023157"/>
    </source>
</evidence>
<reference evidence="17" key="1">
    <citation type="journal article" date="2023" name="G3 (Bethesda)">
        <title>Whole genome assembly and annotation of the endangered Caribbean coral Acropora cervicornis.</title>
        <authorList>
            <person name="Selwyn J.D."/>
            <person name="Vollmer S.V."/>
        </authorList>
    </citation>
    <scope>NUCLEOTIDE SEQUENCE</scope>
    <source>
        <strain evidence="17">K2</strain>
    </source>
</reference>
<dbReference type="SMART" id="SM00202">
    <property type="entry name" value="SR"/>
    <property type="match status" value="1"/>
</dbReference>
<keyword evidence="18" id="KW-1185">Reference proteome</keyword>
<feature type="domain" description="CUB" evidence="15">
    <location>
        <begin position="336"/>
        <end position="444"/>
    </location>
</feature>
<feature type="disulfide bond" evidence="12">
    <location>
        <begin position="487"/>
        <end position="548"/>
    </location>
</feature>
<dbReference type="Pfam" id="PF00431">
    <property type="entry name" value="CUB"/>
    <property type="match status" value="1"/>
</dbReference>
<accession>A0AAD9QFC3</accession>
<keyword evidence="2 14" id="KW-0812">Transmembrane</keyword>
<keyword evidence="9" id="KW-0675">Receptor</keyword>
<evidence type="ECO:0000256" key="7">
    <source>
        <dbReference type="ARBA" id="ARBA00023136"/>
    </source>
</evidence>
<dbReference type="SUPFAM" id="SSF56487">
    <property type="entry name" value="SRCR-like"/>
    <property type="match status" value="1"/>
</dbReference>
<dbReference type="InterPro" id="IPR036772">
    <property type="entry name" value="SRCR-like_dom_sf"/>
</dbReference>
<dbReference type="Gene3D" id="2.60.120.290">
    <property type="entry name" value="Spermadhesin, CUB domain"/>
    <property type="match status" value="1"/>
</dbReference>
<dbReference type="PROSITE" id="PS01180">
    <property type="entry name" value="CUB"/>
    <property type="match status" value="1"/>
</dbReference>
<evidence type="ECO:0000256" key="10">
    <source>
        <dbReference type="ARBA" id="ARBA00023180"/>
    </source>
</evidence>
<comment type="subcellular location">
    <subcellularLocation>
        <location evidence="1">Membrane</location>
        <topology evidence="1">Single-pass type II membrane protein</topology>
    </subcellularLocation>
</comment>
<comment type="caution">
    <text evidence="17">The sequence shown here is derived from an EMBL/GenBank/DDBJ whole genome shotgun (WGS) entry which is preliminary data.</text>
</comment>
<dbReference type="Proteomes" id="UP001249851">
    <property type="component" value="Unassembled WGS sequence"/>
</dbReference>
<dbReference type="SUPFAM" id="SSF49854">
    <property type="entry name" value="Spermadhesin, CUB domain"/>
    <property type="match status" value="1"/>
</dbReference>
<feature type="compositionally biased region" description="Basic and acidic residues" evidence="13">
    <location>
        <begin position="310"/>
        <end position="322"/>
    </location>
</feature>
<keyword evidence="6 14" id="KW-1133">Transmembrane helix</keyword>
<feature type="compositionally biased region" description="Basic and acidic residues" evidence="13">
    <location>
        <begin position="221"/>
        <end position="230"/>
    </location>
</feature>
<dbReference type="Pfam" id="PF01391">
    <property type="entry name" value="Collagen"/>
    <property type="match status" value="2"/>
</dbReference>
<dbReference type="PRINTS" id="PR00258">
    <property type="entry name" value="SPERACTRCPTR"/>
</dbReference>
<keyword evidence="3" id="KW-0732">Signal</keyword>
<comment type="caution">
    <text evidence="11">Lacks conserved residue(s) required for the propagation of feature annotation.</text>
</comment>
<evidence type="ECO:0000259" key="15">
    <source>
        <dbReference type="PROSITE" id="PS01180"/>
    </source>
</evidence>
<evidence type="ECO:0000256" key="3">
    <source>
        <dbReference type="ARBA" id="ARBA00022729"/>
    </source>
</evidence>
<evidence type="ECO:0000256" key="2">
    <source>
        <dbReference type="ARBA" id="ARBA00022692"/>
    </source>
</evidence>
<feature type="region of interest" description="Disordered" evidence="13">
    <location>
        <begin position="110"/>
        <end position="322"/>
    </location>
</feature>
<evidence type="ECO:0000256" key="13">
    <source>
        <dbReference type="SAM" id="MobiDB-lite"/>
    </source>
</evidence>
<evidence type="ECO:0000259" key="16">
    <source>
        <dbReference type="PROSITE" id="PS50287"/>
    </source>
</evidence>
<dbReference type="InterPro" id="IPR008160">
    <property type="entry name" value="Collagen"/>
</dbReference>
<feature type="disulfide bond" evidence="12">
    <location>
        <begin position="474"/>
        <end position="538"/>
    </location>
</feature>
<protein>
    <submittedName>
        <fullName evidence="17">Collagen-like protein 7</fullName>
    </submittedName>
</protein>
<feature type="disulfide bond" evidence="12">
    <location>
        <begin position="518"/>
        <end position="528"/>
    </location>
</feature>
<evidence type="ECO:0000256" key="6">
    <source>
        <dbReference type="ARBA" id="ARBA00022989"/>
    </source>
</evidence>
<dbReference type="GO" id="GO:0016020">
    <property type="term" value="C:membrane"/>
    <property type="evidence" value="ECO:0007669"/>
    <property type="project" value="UniProtKB-SubCell"/>
</dbReference>
<evidence type="ECO:0000313" key="17">
    <source>
        <dbReference type="EMBL" id="KAK2560264.1"/>
    </source>
</evidence>
<reference evidence="17" key="2">
    <citation type="journal article" date="2023" name="Science">
        <title>Genomic signatures of disease resistance in endangered staghorn corals.</title>
        <authorList>
            <person name="Vollmer S.V."/>
            <person name="Selwyn J.D."/>
            <person name="Despard B.A."/>
            <person name="Roesel C.L."/>
        </authorList>
    </citation>
    <scope>NUCLEOTIDE SEQUENCE</scope>
    <source>
        <strain evidence="17">K2</strain>
    </source>
</reference>
<feature type="domain" description="SRCR" evidence="16">
    <location>
        <begin position="447"/>
        <end position="549"/>
    </location>
</feature>
<proteinExistence type="predicted"/>
<dbReference type="FunFam" id="3.10.250.10:FF:000006">
    <property type="entry name" value="neurotrypsin isoform X2"/>
    <property type="match status" value="1"/>
</dbReference>
<dbReference type="InterPro" id="IPR001190">
    <property type="entry name" value="SRCR"/>
</dbReference>
<keyword evidence="5" id="KW-0735">Signal-anchor</keyword>
<dbReference type="Pfam" id="PF00530">
    <property type="entry name" value="SRCR"/>
    <property type="match status" value="1"/>
</dbReference>
<gene>
    <name evidence="17" type="ORF">P5673_017254</name>
</gene>
<evidence type="ECO:0000256" key="4">
    <source>
        <dbReference type="ARBA" id="ARBA00022737"/>
    </source>
</evidence>
<keyword evidence="17" id="KW-0176">Collagen</keyword>